<organism evidence="3">
    <name type="scientific">marine metagenome</name>
    <dbReference type="NCBI Taxonomy" id="408172"/>
    <lineage>
        <taxon>unclassified sequences</taxon>
        <taxon>metagenomes</taxon>
        <taxon>ecological metagenomes</taxon>
    </lineage>
</organism>
<dbReference type="NCBIfam" id="NF010624">
    <property type="entry name" value="PRK14017.1"/>
    <property type="match status" value="1"/>
</dbReference>
<accession>A0A382G4M7</accession>
<dbReference type="CDD" id="cd03316">
    <property type="entry name" value="MR_like"/>
    <property type="match status" value="1"/>
</dbReference>
<dbReference type="AlphaFoldDB" id="A0A382G4M7"/>
<dbReference type="InterPro" id="IPR034593">
    <property type="entry name" value="DgoD-like"/>
</dbReference>
<dbReference type="SFLD" id="SFLDS00001">
    <property type="entry name" value="Enolase"/>
    <property type="match status" value="1"/>
</dbReference>
<dbReference type="InterPro" id="IPR036849">
    <property type="entry name" value="Enolase-like_C_sf"/>
</dbReference>
<gene>
    <name evidence="3" type="ORF">METZ01_LOCUS222367</name>
</gene>
<dbReference type="Pfam" id="PF13378">
    <property type="entry name" value="MR_MLE_C"/>
    <property type="match status" value="1"/>
</dbReference>
<dbReference type="Gene3D" id="3.20.20.120">
    <property type="entry name" value="Enolase-like C-terminal domain"/>
    <property type="match status" value="1"/>
</dbReference>
<protein>
    <recommendedName>
        <fullName evidence="2">Mandelate racemase/muconate lactonizing enzyme C-terminal domain-containing protein</fullName>
    </recommendedName>
</protein>
<dbReference type="PANTHER" id="PTHR48080:SF2">
    <property type="entry name" value="D-GALACTONATE DEHYDRATASE"/>
    <property type="match status" value="1"/>
</dbReference>
<dbReference type="PANTHER" id="PTHR48080">
    <property type="entry name" value="D-GALACTONATE DEHYDRATASE-RELATED"/>
    <property type="match status" value="1"/>
</dbReference>
<proteinExistence type="predicted"/>
<dbReference type="SFLD" id="SFLDG00179">
    <property type="entry name" value="mandelate_racemase"/>
    <property type="match status" value="1"/>
</dbReference>
<dbReference type="SUPFAM" id="SSF54826">
    <property type="entry name" value="Enolase N-terminal domain-like"/>
    <property type="match status" value="1"/>
</dbReference>
<dbReference type="SUPFAM" id="SSF51604">
    <property type="entry name" value="Enolase C-terminal domain-like"/>
    <property type="match status" value="1"/>
</dbReference>
<keyword evidence="1" id="KW-0456">Lyase</keyword>
<dbReference type="PROSITE" id="PS00908">
    <property type="entry name" value="MR_MLE_1"/>
    <property type="match status" value="1"/>
</dbReference>
<dbReference type="EMBL" id="UINC01053238">
    <property type="protein sequence ID" value="SVB69513.1"/>
    <property type="molecule type" value="Genomic_DNA"/>
</dbReference>
<reference evidence="3" key="1">
    <citation type="submission" date="2018-05" db="EMBL/GenBank/DDBJ databases">
        <authorList>
            <person name="Lanie J.A."/>
            <person name="Ng W.-L."/>
            <person name="Kazmierczak K.M."/>
            <person name="Andrzejewski T.M."/>
            <person name="Davidsen T.M."/>
            <person name="Wayne K.J."/>
            <person name="Tettelin H."/>
            <person name="Glass J.I."/>
            <person name="Rusch D."/>
            <person name="Podicherti R."/>
            <person name="Tsui H.-C.T."/>
            <person name="Winkler M.E."/>
        </authorList>
    </citation>
    <scope>NUCLEOTIDE SEQUENCE</scope>
</reference>
<dbReference type="SMART" id="SM00922">
    <property type="entry name" value="MR_MLE"/>
    <property type="match status" value="1"/>
</dbReference>
<evidence type="ECO:0000313" key="3">
    <source>
        <dbReference type="EMBL" id="SVB69513.1"/>
    </source>
</evidence>
<evidence type="ECO:0000259" key="2">
    <source>
        <dbReference type="SMART" id="SM00922"/>
    </source>
</evidence>
<dbReference type="InterPro" id="IPR013341">
    <property type="entry name" value="Mandelate_racemase_N_dom"/>
</dbReference>
<dbReference type="Gene3D" id="3.30.390.10">
    <property type="entry name" value="Enolase-like, N-terminal domain"/>
    <property type="match status" value="1"/>
</dbReference>
<evidence type="ECO:0000256" key="1">
    <source>
        <dbReference type="ARBA" id="ARBA00023239"/>
    </source>
</evidence>
<dbReference type="InterPro" id="IPR029065">
    <property type="entry name" value="Enolase_C-like"/>
</dbReference>
<dbReference type="InterPro" id="IPR029017">
    <property type="entry name" value="Enolase-like_N"/>
</dbReference>
<dbReference type="InterPro" id="IPR013342">
    <property type="entry name" value="Mandelate_racemase_C"/>
</dbReference>
<dbReference type="InterPro" id="IPR018110">
    <property type="entry name" value="Mandel_Rmase/mucon_lact_enz_CS"/>
</dbReference>
<name>A0A382G4M7_9ZZZZ</name>
<dbReference type="GO" id="GO:0016829">
    <property type="term" value="F:lyase activity"/>
    <property type="evidence" value="ECO:0007669"/>
    <property type="project" value="UniProtKB-KW"/>
</dbReference>
<dbReference type="Pfam" id="PF02746">
    <property type="entry name" value="MR_MLE_N"/>
    <property type="match status" value="1"/>
</dbReference>
<feature type="domain" description="Mandelate racemase/muconate lactonizing enzyme C-terminal" evidence="2">
    <location>
        <begin position="126"/>
        <end position="234"/>
    </location>
</feature>
<dbReference type="GO" id="GO:0009063">
    <property type="term" value="P:amino acid catabolic process"/>
    <property type="evidence" value="ECO:0007669"/>
    <property type="project" value="InterPro"/>
</dbReference>
<sequence length="379" mass="41666">MKITALKSFVHTAGNYFIKVETDAGLYGLGEAGLKRRGHAIAEVVKGFESDLIGADPSRIEHLWQTMFRGGFFPGGVVQSSAVSAVDIALWDLKGKALGVPVYELLGGLTRESVACYPHIGERDVIERLVANCRQRQSEGWRFARWGLSDPTGEGAVFEPARAVRHGIEQVKAVREACGDDFGICVDLHTRLDPPAAIEFCRGVEPYRPFFVEDPLRSENPQSLRMVRQQTSVPIAVGEHFDSKWSFRQVIEEDLMDYCRIDLCIAGGLTEGKKITGWCETHYIHIAPHNPLGPVSTAACLHLCLASPLVGVQELPSVPGTTMTDVFPKQVPFADGHLLIPDGPGLGVEFNEEAFAGLDPYQPGKGRYFLRDDGSYTNW</sequence>
<dbReference type="PROSITE" id="PS00909">
    <property type="entry name" value="MR_MLE_2"/>
    <property type="match status" value="1"/>
</dbReference>